<keyword evidence="2" id="KW-1185">Reference proteome</keyword>
<dbReference type="RefSeq" id="WP_274046315.1">
    <property type="nucleotide sequence ID" value="NZ_JANCPR020000031.1"/>
</dbReference>
<reference evidence="1 2" key="1">
    <citation type="submission" date="2023-05" db="EMBL/GenBank/DDBJ databases">
        <title>Streptantibioticus silvisoli sp. nov., acidotolerant actinomycetes 1 from pine litter.</title>
        <authorList>
            <person name="Swiecimska M."/>
            <person name="Golinska P."/>
            <person name="Sangal V."/>
            <person name="Wachnowicz B."/>
            <person name="Goodfellow M."/>
        </authorList>
    </citation>
    <scope>NUCLEOTIDE SEQUENCE [LARGE SCALE GENOMIC DNA]</scope>
    <source>
        <strain evidence="1 2">DSM 42109</strain>
    </source>
</reference>
<sequence>MEAEEEQGQALPGSEPVAGRRVLCRMCGQPLRDRASRIWGLGPDCRHKLALRTAPARTGQDEVPQDTLPGI</sequence>
<accession>A0ABT7A2S6</accession>
<proteinExistence type="predicted"/>
<organism evidence="1 2">
    <name type="scientific">Streptomyces iconiensis</name>
    <dbReference type="NCBI Taxonomy" id="1384038"/>
    <lineage>
        <taxon>Bacteria</taxon>
        <taxon>Bacillati</taxon>
        <taxon>Actinomycetota</taxon>
        <taxon>Actinomycetes</taxon>
        <taxon>Kitasatosporales</taxon>
        <taxon>Streptomycetaceae</taxon>
        <taxon>Streptomyces</taxon>
    </lineage>
</organism>
<dbReference type="InterPro" id="IPR046053">
    <property type="entry name" value="DUF6011"/>
</dbReference>
<dbReference type="Proteomes" id="UP001214441">
    <property type="component" value="Unassembled WGS sequence"/>
</dbReference>
<gene>
    <name evidence="1" type="ORF">NMN56_027470</name>
</gene>
<dbReference type="EMBL" id="JANCPR020000031">
    <property type="protein sequence ID" value="MDJ1135625.1"/>
    <property type="molecule type" value="Genomic_DNA"/>
</dbReference>
<dbReference type="Pfam" id="PF19474">
    <property type="entry name" value="DUF6011"/>
    <property type="match status" value="1"/>
</dbReference>
<protein>
    <submittedName>
        <fullName evidence="1">DUF6011 domain-containing protein</fullName>
    </submittedName>
</protein>
<name>A0ABT7A2S6_9ACTN</name>
<evidence type="ECO:0000313" key="1">
    <source>
        <dbReference type="EMBL" id="MDJ1135625.1"/>
    </source>
</evidence>
<comment type="caution">
    <text evidence="1">The sequence shown here is derived from an EMBL/GenBank/DDBJ whole genome shotgun (WGS) entry which is preliminary data.</text>
</comment>
<evidence type="ECO:0000313" key="2">
    <source>
        <dbReference type="Proteomes" id="UP001214441"/>
    </source>
</evidence>